<dbReference type="Proteomes" id="UP000824998">
    <property type="component" value="Unassembled WGS sequence"/>
</dbReference>
<feature type="compositionally biased region" description="Basic and acidic residues" evidence="6">
    <location>
        <begin position="125"/>
        <end position="152"/>
    </location>
</feature>
<accession>A0A9P7YGI3</accession>
<evidence type="ECO:0000256" key="3">
    <source>
        <dbReference type="ARBA" id="ARBA00023015"/>
    </source>
</evidence>
<evidence type="ECO:0000313" key="8">
    <source>
        <dbReference type="EMBL" id="KAG9232640.1"/>
    </source>
</evidence>
<dbReference type="GO" id="GO:0000981">
    <property type="term" value="F:DNA-binding transcription factor activity, RNA polymerase II-specific"/>
    <property type="evidence" value="ECO:0007669"/>
    <property type="project" value="InterPro"/>
</dbReference>
<keyword evidence="5" id="KW-0539">Nucleus</keyword>
<dbReference type="PANTHER" id="PTHR47660:SF3">
    <property type="entry name" value="FINGER DOMAIN PROTEIN, PUTATIVE (AFU_ORTHOLOGUE AFUA_4G03310)-RELATED"/>
    <property type="match status" value="1"/>
</dbReference>
<dbReference type="Pfam" id="PF00172">
    <property type="entry name" value="Zn_clus"/>
    <property type="match status" value="1"/>
</dbReference>
<dbReference type="AlphaFoldDB" id="A0A9P7YGI3"/>
<dbReference type="PROSITE" id="PS00463">
    <property type="entry name" value="ZN2_CY6_FUNGAL_1"/>
    <property type="match status" value="1"/>
</dbReference>
<dbReference type="PANTHER" id="PTHR47660">
    <property type="entry name" value="TRANSCRIPTION FACTOR WITH C2H2 AND ZN(2)-CYS(6) DNA BINDING DOMAIN (EUROFUNG)-RELATED-RELATED"/>
    <property type="match status" value="1"/>
</dbReference>
<evidence type="ECO:0000256" key="6">
    <source>
        <dbReference type="SAM" id="MobiDB-lite"/>
    </source>
</evidence>
<evidence type="ECO:0000259" key="7">
    <source>
        <dbReference type="PROSITE" id="PS50048"/>
    </source>
</evidence>
<dbReference type="PROSITE" id="PS50048">
    <property type="entry name" value="ZN2_CY6_FUNGAL_2"/>
    <property type="match status" value="1"/>
</dbReference>
<dbReference type="OrthoDB" id="5423818at2759"/>
<proteinExistence type="predicted"/>
<keyword evidence="9" id="KW-1185">Reference proteome</keyword>
<evidence type="ECO:0000313" key="9">
    <source>
        <dbReference type="Proteomes" id="UP000824998"/>
    </source>
</evidence>
<keyword evidence="4" id="KW-0804">Transcription</keyword>
<feature type="domain" description="Zn(2)-C6 fungal-type" evidence="7">
    <location>
        <begin position="8"/>
        <end position="38"/>
    </location>
</feature>
<dbReference type="SMART" id="SM00066">
    <property type="entry name" value="GAL4"/>
    <property type="match status" value="1"/>
</dbReference>
<evidence type="ECO:0000256" key="4">
    <source>
        <dbReference type="ARBA" id="ARBA00023163"/>
    </source>
</evidence>
<sequence>MENTRKKSCSQCRAAKTGCNLATPNCMRCERRNLSCSYEQQRRNGTNNNGTPYNTWLLGTRSQTQTSLPRPTSQRNQSVDFMSGSDRISELFDFDVQPDMIEDDSMLQIDMDWNNGQNVNGTLSETRDVPDIPREPRDADHVPRPQESDRTNHIQTSTPMTPVAPKTNVDEVSRLACAMMDSPQWDAVKWQAKHGFIQTSATFLQRRHEPNLGARLTGNMMWTAFKRYATEFSEEKLPPFIHQIHLTKVLQECGNERIRLPEILGNCSTVISMYQRKNASNSNLVNKTLLLEIKRLFEEFHHYGERDILHASQVAAFYLLLLAADDDRSNVVGTVVRIAMGEISFKLGKSYYVKPTRDVEAFPAWRDWAFAESEKRTMVMLHLLNMILDCNISSSGDYSCSEILDLPLPANKASWEASSKLEWEKAYRNYLSRRKRHQQLTIGDVRRSRDLNVQDLDQDLAEDMENWASEADDFGTMALTGILAID</sequence>
<protein>
    <recommendedName>
        <fullName evidence="7">Zn(2)-C6 fungal-type domain-containing protein</fullName>
    </recommendedName>
</protein>
<gene>
    <name evidence="8" type="ORF">BJ875DRAFT_72715</name>
</gene>
<evidence type="ECO:0000256" key="5">
    <source>
        <dbReference type="ARBA" id="ARBA00023242"/>
    </source>
</evidence>
<evidence type="ECO:0000256" key="2">
    <source>
        <dbReference type="ARBA" id="ARBA00022833"/>
    </source>
</evidence>
<reference evidence="8" key="1">
    <citation type="journal article" date="2021" name="IMA Fungus">
        <title>Genomic characterization of three marine fungi, including Emericellopsis atlantica sp. nov. with signatures of a generalist lifestyle and marine biomass degradation.</title>
        <authorList>
            <person name="Hagestad O.C."/>
            <person name="Hou L."/>
            <person name="Andersen J.H."/>
            <person name="Hansen E.H."/>
            <person name="Altermark B."/>
            <person name="Li C."/>
            <person name="Kuhnert E."/>
            <person name="Cox R.J."/>
            <person name="Crous P.W."/>
            <person name="Spatafora J.W."/>
            <person name="Lail K."/>
            <person name="Amirebrahimi M."/>
            <person name="Lipzen A."/>
            <person name="Pangilinan J."/>
            <person name="Andreopoulos W."/>
            <person name="Hayes R.D."/>
            <person name="Ng V."/>
            <person name="Grigoriev I.V."/>
            <person name="Jackson S.A."/>
            <person name="Sutton T.D.S."/>
            <person name="Dobson A.D.W."/>
            <person name="Rama T."/>
        </authorList>
    </citation>
    <scope>NUCLEOTIDE SEQUENCE</scope>
    <source>
        <strain evidence="8">TRa018bII</strain>
    </source>
</reference>
<dbReference type="Gene3D" id="4.10.240.10">
    <property type="entry name" value="Zn(2)-C6 fungal-type DNA-binding domain"/>
    <property type="match status" value="1"/>
</dbReference>
<evidence type="ECO:0000256" key="1">
    <source>
        <dbReference type="ARBA" id="ARBA00022723"/>
    </source>
</evidence>
<keyword evidence="3" id="KW-0805">Transcription regulation</keyword>
<dbReference type="EMBL" id="MU251538">
    <property type="protein sequence ID" value="KAG9232640.1"/>
    <property type="molecule type" value="Genomic_DNA"/>
</dbReference>
<name>A0A9P7YGI3_9HELO</name>
<keyword evidence="2" id="KW-0862">Zinc</keyword>
<dbReference type="InterPro" id="IPR001138">
    <property type="entry name" value="Zn2Cys6_DnaBD"/>
</dbReference>
<comment type="caution">
    <text evidence="8">The sequence shown here is derived from an EMBL/GenBank/DDBJ whole genome shotgun (WGS) entry which is preliminary data.</text>
</comment>
<dbReference type="GO" id="GO:0008270">
    <property type="term" value="F:zinc ion binding"/>
    <property type="evidence" value="ECO:0007669"/>
    <property type="project" value="InterPro"/>
</dbReference>
<dbReference type="InterPro" id="IPR036864">
    <property type="entry name" value="Zn2-C6_fun-type_DNA-bd_sf"/>
</dbReference>
<feature type="region of interest" description="Disordered" evidence="6">
    <location>
        <begin position="117"/>
        <end position="165"/>
    </location>
</feature>
<dbReference type="SUPFAM" id="SSF57701">
    <property type="entry name" value="Zn2/Cys6 DNA-binding domain"/>
    <property type="match status" value="1"/>
</dbReference>
<dbReference type="CDD" id="cd00067">
    <property type="entry name" value="GAL4"/>
    <property type="match status" value="1"/>
</dbReference>
<keyword evidence="1" id="KW-0479">Metal-binding</keyword>
<organism evidence="8 9">
    <name type="scientific">Amylocarpus encephaloides</name>
    <dbReference type="NCBI Taxonomy" id="45428"/>
    <lineage>
        <taxon>Eukaryota</taxon>
        <taxon>Fungi</taxon>
        <taxon>Dikarya</taxon>
        <taxon>Ascomycota</taxon>
        <taxon>Pezizomycotina</taxon>
        <taxon>Leotiomycetes</taxon>
        <taxon>Helotiales</taxon>
        <taxon>Helotiales incertae sedis</taxon>
        <taxon>Amylocarpus</taxon>
    </lineage>
</organism>